<feature type="domain" description="MIR" evidence="4">
    <location>
        <begin position="62"/>
        <end position="116"/>
    </location>
</feature>
<dbReference type="PANTHER" id="PTHR46809:SF2">
    <property type="entry name" value="GH21273P"/>
    <property type="match status" value="1"/>
</dbReference>
<evidence type="ECO:0000256" key="3">
    <source>
        <dbReference type="ARBA" id="ARBA00022737"/>
    </source>
</evidence>
<dbReference type="InterPro" id="IPR016093">
    <property type="entry name" value="MIR_motif"/>
</dbReference>
<evidence type="ECO:0000313" key="6">
    <source>
        <dbReference type="Proteomes" id="UP001152320"/>
    </source>
</evidence>
<dbReference type="FunFam" id="2.80.10.50:FF:000023">
    <property type="entry name" value="Stromal cell-derived factor 2-like 1"/>
    <property type="match status" value="1"/>
</dbReference>
<keyword evidence="2" id="KW-0732">Signal</keyword>
<dbReference type="PANTHER" id="PTHR46809">
    <property type="entry name" value="STROMAL CELL-DERIVED FACTOR 2-LIKE PROTEIN"/>
    <property type="match status" value="1"/>
</dbReference>
<dbReference type="GO" id="GO:0005783">
    <property type="term" value="C:endoplasmic reticulum"/>
    <property type="evidence" value="ECO:0007669"/>
    <property type="project" value="UniProtKB-ARBA"/>
</dbReference>
<feature type="domain" description="MIR" evidence="4">
    <location>
        <begin position="180"/>
        <end position="234"/>
    </location>
</feature>
<comment type="caution">
    <text evidence="5">The sequence shown here is derived from an EMBL/GenBank/DDBJ whole genome shotgun (WGS) entry which is preliminary data.</text>
</comment>
<dbReference type="SMART" id="SM00472">
    <property type="entry name" value="MIR"/>
    <property type="match status" value="3"/>
</dbReference>
<name>A0A9Q0YDB7_HOLLE</name>
<dbReference type="CDD" id="cd23293">
    <property type="entry name" value="beta-trefoil_MIR_SDF2_meta"/>
    <property type="match status" value="1"/>
</dbReference>
<dbReference type="GO" id="GO:0005576">
    <property type="term" value="C:extracellular region"/>
    <property type="evidence" value="ECO:0007669"/>
    <property type="project" value="UniProtKB-SubCell"/>
</dbReference>
<gene>
    <name evidence="5" type="ORF">HOLleu_40312</name>
</gene>
<evidence type="ECO:0000256" key="1">
    <source>
        <dbReference type="ARBA" id="ARBA00004613"/>
    </source>
</evidence>
<accession>A0A9Q0YDB7</accession>
<sequence>MTAPPVKIGNFMLSHWDYDCASTPGGLSSTNNEPWKYQDPGKYYLRTSMNEPCSTYIDDFEYEYVTCGSVIKLLNTRHNVRLHSHDIKYGSGSGQQSVTAVGDTTDKNSYWQVKGKQDTQCSRGSPVKCGSTIRLMHVATRRNLHSHLFQSPLSHNQEVSCFGEDGEGDTGDNWVVVCSTQLWRRNEGVRLKHVGTEKFLTVTGDVYGRPIHGQKEVCAHSTASQNNNWKSMEGIYVKPIEETK</sequence>
<protein>
    <submittedName>
        <fullName evidence="5">Stromal cell-derived factor 2</fullName>
    </submittedName>
</protein>
<reference evidence="5" key="1">
    <citation type="submission" date="2021-10" db="EMBL/GenBank/DDBJ databases">
        <title>Tropical sea cucumber genome reveals ecological adaptation and Cuvierian tubules defense mechanism.</title>
        <authorList>
            <person name="Chen T."/>
        </authorList>
    </citation>
    <scope>NUCLEOTIDE SEQUENCE</scope>
    <source>
        <strain evidence="5">Nanhai2018</strain>
        <tissue evidence="5">Muscle</tissue>
    </source>
</reference>
<organism evidence="5 6">
    <name type="scientific">Holothuria leucospilota</name>
    <name type="common">Black long sea cucumber</name>
    <name type="synonym">Mertensiothuria leucospilota</name>
    <dbReference type="NCBI Taxonomy" id="206669"/>
    <lineage>
        <taxon>Eukaryota</taxon>
        <taxon>Metazoa</taxon>
        <taxon>Echinodermata</taxon>
        <taxon>Eleutherozoa</taxon>
        <taxon>Echinozoa</taxon>
        <taxon>Holothuroidea</taxon>
        <taxon>Aspidochirotacea</taxon>
        <taxon>Aspidochirotida</taxon>
        <taxon>Holothuriidae</taxon>
        <taxon>Holothuria</taxon>
    </lineage>
</organism>
<evidence type="ECO:0000259" key="4">
    <source>
        <dbReference type="PROSITE" id="PS50919"/>
    </source>
</evidence>
<comment type="subcellular location">
    <subcellularLocation>
        <location evidence="1">Secreted</location>
    </subcellularLocation>
</comment>
<dbReference type="AlphaFoldDB" id="A0A9Q0YDB7"/>
<keyword evidence="6" id="KW-1185">Reference proteome</keyword>
<dbReference type="Proteomes" id="UP001152320">
    <property type="component" value="Chromosome 22"/>
</dbReference>
<dbReference type="PROSITE" id="PS50919">
    <property type="entry name" value="MIR"/>
    <property type="match status" value="3"/>
</dbReference>
<evidence type="ECO:0000313" key="5">
    <source>
        <dbReference type="EMBL" id="KAJ8020662.1"/>
    </source>
</evidence>
<keyword evidence="3" id="KW-0677">Repeat</keyword>
<evidence type="ECO:0000256" key="2">
    <source>
        <dbReference type="ARBA" id="ARBA00022729"/>
    </source>
</evidence>
<proteinExistence type="predicted"/>
<dbReference type="InterPro" id="IPR036300">
    <property type="entry name" value="MIR_dom_sf"/>
</dbReference>
<dbReference type="Pfam" id="PF02815">
    <property type="entry name" value="MIR"/>
    <property type="match status" value="1"/>
</dbReference>
<feature type="domain" description="MIR" evidence="4">
    <location>
        <begin position="124"/>
        <end position="179"/>
    </location>
</feature>
<dbReference type="GO" id="GO:0032991">
    <property type="term" value="C:protein-containing complex"/>
    <property type="evidence" value="ECO:0007669"/>
    <property type="project" value="UniProtKB-ARBA"/>
</dbReference>
<dbReference type="OrthoDB" id="5588846at2759"/>
<dbReference type="Gene3D" id="2.80.10.50">
    <property type="match status" value="1"/>
</dbReference>
<dbReference type="EMBL" id="JAIZAY010000022">
    <property type="protein sequence ID" value="KAJ8020662.1"/>
    <property type="molecule type" value="Genomic_DNA"/>
</dbReference>
<dbReference type="SUPFAM" id="SSF82109">
    <property type="entry name" value="MIR domain"/>
    <property type="match status" value="1"/>
</dbReference>